<dbReference type="Pfam" id="PF00248">
    <property type="entry name" value="Aldo_ket_red"/>
    <property type="match status" value="1"/>
</dbReference>
<dbReference type="RefSeq" id="WP_295333305.1">
    <property type="nucleotide sequence ID" value="NZ_BAABCR010000014.1"/>
</dbReference>
<reference evidence="3" key="1">
    <citation type="journal article" date="2019" name="Int. J. Syst. Evol. Microbiol.">
        <title>The Global Catalogue of Microorganisms (GCM) 10K type strain sequencing project: providing services to taxonomists for standard genome sequencing and annotation.</title>
        <authorList>
            <consortium name="The Broad Institute Genomics Platform"/>
            <consortium name="The Broad Institute Genome Sequencing Center for Infectious Disease"/>
            <person name="Wu L."/>
            <person name="Ma J."/>
        </authorList>
    </citation>
    <scope>NUCLEOTIDE SEQUENCE [LARGE SCALE GENOMIC DNA]</scope>
    <source>
        <strain evidence="3">JCM 17064</strain>
    </source>
</reference>
<comment type="caution">
    <text evidence="2">The sequence shown here is derived from an EMBL/GenBank/DDBJ whole genome shotgun (WGS) entry which is preliminary data.</text>
</comment>
<organism evidence="2 3">
    <name type="scientific">Flavobacterium cheonhonense</name>
    <dbReference type="NCBI Taxonomy" id="706185"/>
    <lineage>
        <taxon>Bacteria</taxon>
        <taxon>Pseudomonadati</taxon>
        <taxon>Bacteroidota</taxon>
        <taxon>Flavobacteriia</taxon>
        <taxon>Flavobacteriales</taxon>
        <taxon>Flavobacteriaceae</taxon>
        <taxon>Flavobacterium</taxon>
    </lineage>
</organism>
<evidence type="ECO:0000313" key="2">
    <source>
        <dbReference type="EMBL" id="GAA4029697.1"/>
    </source>
</evidence>
<gene>
    <name evidence="2" type="ORF">GCM10022386_11850</name>
</gene>
<dbReference type="InterPro" id="IPR023210">
    <property type="entry name" value="NADP_OxRdtase_dom"/>
</dbReference>
<dbReference type="InterPro" id="IPR036812">
    <property type="entry name" value="NAD(P)_OxRdtase_dom_sf"/>
</dbReference>
<dbReference type="Proteomes" id="UP001500968">
    <property type="component" value="Unassembled WGS sequence"/>
</dbReference>
<dbReference type="EMBL" id="BAABCR010000014">
    <property type="protein sequence ID" value="GAA4029697.1"/>
    <property type="molecule type" value="Genomic_DNA"/>
</dbReference>
<dbReference type="PANTHER" id="PTHR43312:SF1">
    <property type="entry name" value="NADP-DEPENDENT OXIDOREDUCTASE DOMAIN-CONTAINING PROTEIN"/>
    <property type="match status" value="1"/>
</dbReference>
<dbReference type="PANTHER" id="PTHR43312">
    <property type="entry name" value="D-THREO-ALDOSE 1-DEHYDROGENASE"/>
    <property type="match status" value="1"/>
</dbReference>
<keyword evidence="3" id="KW-1185">Reference proteome</keyword>
<proteinExistence type="predicted"/>
<name>A0ABP7TQK3_9FLAO</name>
<dbReference type="Gene3D" id="3.20.20.100">
    <property type="entry name" value="NADP-dependent oxidoreductase domain"/>
    <property type="match status" value="1"/>
</dbReference>
<dbReference type="CDD" id="cd19097">
    <property type="entry name" value="AKR_unchar"/>
    <property type="match status" value="1"/>
</dbReference>
<evidence type="ECO:0000259" key="1">
    <source>
        <dbReference type="Pfam" id="PF00248"/>
    </source>
</evidence>
<accession>A0ABP7TQK3</accession>
<sequence length="287" mass="32193">MKEKLILGTVQFGLDYGINNTQGLPNESSVIALLKEAYGYGITELDTAAAYGVAEHRIGLYHEANPEDAFLVNTKFSKDVAVDWFASLKASIQAMKVEAVHTVMFHSFEAYQQNKAILSEIYAQGYPRYFKKIGVSVYTNEELEALLSDDLISVVQLPFNMLDNANLRATMLMALKDSGKEIHTRSCFLQGLFFKDSNALPEKLEPLRFYLDEIKSIANDNKLDIGHLALQYCLTKPYIDKVLIGVESMEQLNLNLQWSSVVIKAEALLAIDQINVATIELLNPSKW</sequence>
<dbReference type="InterPro" id="IPR053135">
    <property type="entry name" value="AKR2_Oxidoreductase"/>
</dbReference>
<dbReference type="SUPFAM" id="SSF51430">
    <property type="entry name" value="NAD(P)-linked oxidoreductase"/>
    <property type="match status" value="1"/>
</dbReference>
<feature type="domain" description="NADP-dependent oxidoreductase" evidence="1">
    <location>
        <begin position="4"/>
        <end position="275"/>
    </location>
</feature>
<protein>
    <submittedName>
        <fullName evidence="2">Aldo/keto reductase</fullName>
    </submittedName>
</protein>
<evidence type="ECO:0000313" key="3">
    <source>
        <dbReference type="Proteomes" id="UP001500968"/>
    </source>
</evidence>